<keyword evidence="4" id="KW-0269">Exonuclease</keyword>
<sequence length="339" mass="39263">MRGLLSDYIFERIKRLKADEDHKIAVLTRNNRVNIALSEVFDNRNSKLSRKEQIPFFLVDEFKFFRRQEIKDILAYLKFISNKYDNNSLKRILLRFAGGIGRRTIDFFDEETSSNLGLRLIDMVDENTHSYKDPYQPLVSNLHKGNVVVFDVKATGLDTLKDEIIQIAVVKIDIAGNEVGKFERFLKPKMPVGDSEIVHGFSDDFLKKNGEDSHAVLKDFLDFIKDSLLVAHNIGYDLNILKSQVSRLGLTEPQIADYFDTLDIVRRFHSKLENHRLEMLCKAFKTSSRADHNAMNDIMATKEILLKMVKEDIEPKMTARSIAYNKHLKKFAMLWCIVI</sequence>
<evidence type="ECO:0000256" key="5">
    <source>
        <dbReference type="ARBA" id="ARBA00022840"/>
    </source>
</evidence>
<dbReference type="CDD" id="cd06127">
    <property type="entry name" value="DEDDh"/>
    <property type="match status" value="1"/>
</dbReference>
<dbReference type="SUPFAM" id="SSF53098">
    <property type="entry name" value="Ribonuclease H-like"/>
    <property type="match status" value="1"/>
</dbReference>
<reference evidence="7 8" key="1">
    <citation type="submission" date="2014-03" db="EMBL/GenBank/DDBJ databases">
        <title>Genome sequence of Clostridium litorale W6, DSM 5388.</title>
        <authorList>
            <person name="Poehlein A."/>
            <person name="Jagirdar A."/>
            <person name="Khonsari B."/>
            <person name="Chibani C.M."/>
            <person name="Gutierrez Gutierrez D.A."/>
            <person name="Davydova E."/>
            <person name="Alghaithi H.S."/>
            <person name="Nair K.P."/>
            <person name="Dhamotharan K."/>
            <person name="Chandran L."/>
            <person name="G W."/>
            <person name="Daniel R."/>
        </authorList>
    </citation>
    <scope>NUCLEOTIDE SEQUENCE [LARGE SCALE GENOMIC DNA]</scope>
    <source>
        <strain evidence="7 8">W6</strain>
    </source>
</reference>
<evidence type="ECO:0000259" key="6">
    <source>
        <dbReference type="SMART" id="SM00479"/>
    </source>
</evidence>
<dbReference type="PANTHER" id="PTHR30231">
    <property type="entry name" value="DNA POLYMERASE III SUBUNIT EPSILON"/>
    <property type="match status" value="1"/>
</dbReference>
<feature type="domain" description="Exonuclease" evidence="6">
    <location>
        <begin position="146"/>
        <end position="314"/>
    </location>
</feature>
<dbReference type="Gene3D" id="3.30.420.10">
    <property type="entry name" value="Ribonuclease H-like superfamily/Ribonuclease H"/>
    <property type="match status" value="1"/>
</dbReference>
<dbReference type="EMBL" id="JJMM01000008">
    <property type="protein sequence ID" value="KDR95977.1"/>
    <property type="molecule type" value="Genomic_DNA"/>
</dbReference>
<dbReference type="InterPro" id="IPR027417">
    <property type="entry name" value="P-loop_NTPase"/>
</dbReference>
<dbReference type="RefSeq" id="WP_074210080.1">
    <property type="nucleotide sequence ID" value="NZ_FSRH01000008.1"/>
</dbReference>
<dbReference type="InterPro" id="IPR013520">
    <property type="entry name" value="Ribonucl_H"/>
</dbReference>
<proteinExistence type="predicted"/>
<evidence type="ECO:0000313" key="7">
    <source>
        <dbReference type="EMBL" id="KDR95977.1"/>
    </source>
</evidence>
<dbReference type="Gene3D" id="1.10.486.10">
    <property type="entry name" value="PCRA, domain 4"/>
    <property type="match status" value="1"/>
</dbReference>
<evidence type="ECO:0000256" key="3">
    <source>
        <dbReference type="ARBA" id="ARBA00022806"/>
    </source>
</evidence>
<keyword evidence="8" id="KW-1185">Reference proteome</keyword>
<dbReference type="EC" id="2.7.7.7" evidence="7"/>
<keyword evidence="2" id="KW-0378">Hydrolase</keyword>
<name>A0A069RP74_PEPLI</name>
<keyword evidence="3" id="KW-0347">Helicase</keyword>
<dbReference type="Gene3D" id="3.40.50.300">
    <property type="entry name" value="P-loop containing nucleotide triphosphate hydrolases"/>
    <property type="match status" value="1"/>
</dbReference>
<keyword evidence="1" id="KW-0547">Nucleotide-binding</keyword>
<evidence type="ECO:0000313" key="8">
    <source>
        <dbReference type="Proteomes" id="UP000027946"/>
    </source>
</evidence>
<dbReference type="InterPro" id="IPR006054">
    <property type="entry name" value="DnaQ"/>
</dbReference>
<dbReference type="InterPro" id="IPR012337">
    <property type="entry name" value="RNaseH-like_sf"/>
</dbReference>
<dbReference type="STRING" id="1121324.CLIT_8c01460"/>
<organism evidence="7 8">
    <name type="scientific">Peptoclostridium litorale DSM 5388</name>
    <dbReference type="NCBI Taxonomy" id="1121324"/>
    <lineage>
        <taxon>Bacteria</taxon>
        <taxon>Bacillati</taxon>
        <taxon>Bacillota</taxon>
        <taxon>Clostridia</taxon>
        <taxon>Peptostreptococcales</taxon>
        <taxon>Peptoclostridiaceae</taxon>
        <taxon>Peptoclostridium</taxon>
    </lineage>
</organism>
<dbReference type="FunFam" id="3.30.420.10:FF:000045">
    <property type="entry name" value="3'-5' exonuclease DinG"/>
    <property type="match status" value="1"/>
</dbReference>
<dbReference type="GO" id="GO:0003887">
    <property type="term" value="F:DNA-directed DNA polymerase activity"/>
    <property type="evidence" value="ECO:0007669"/>
    <property type="project" value="UniProtKB-EC"/>
</dbReference>
<dbReference type="Pfam" id="PF00929">
    <property type="entry name" value="RNase_T"/>
    <property type="match status" value="1"/>
</dbReference>
<evidence type="ECO:0000256" key="1">
    <source>
        <dbReference type="ARBA" id="ARBA00022741"/>
    </source>
</evidence>
<evidence type="ECO:0000256" key="4">
    <source>
        <dbReference type="ARBA" id="ARBA00022839"/>
    </source>
</evidence>
<comment type="caution">
    <text evidence="7">The sequence shown here is derived from an EMBL/GenBank/DDBJ whole genome shotgun (WGS) entry which is preliminary data.</text>
</comment>
<keyword evidence="7" id="KW-0808">Transferase</keyword>
<dbReference type="GO" id="GO:0005829">
    <property type="term" value="C:cytosol"/>
    <property type="evidence" value="ECO:0007669"/>
    <property type="project" value="TreeGrafter"/>
</dbReference>
<dbReference type="GO" id="GO:0008408">
    <property type="term" value="F:3'-5' exonuclease activity"/>
    <property type="evidence" value="ECO:0007669"/>
    <property type="project" value="TreeGrafter"/>
</dbReference>
<dbReference type="AlphaFoldDB" id="A0A069RP74"/>
<dbReference type="OrthoDB" id="9810135at2"/>
<keyword evidence="7" id="KW-0548">Nucleotidyltransferase</keyword>
<keyword evidence="5" id="KW-0067">ATP-binding</keyword>
<accession>A0A069RP74</accession>
<keyword evidence="4" id="KW-0540">Nuclease</keyword>
<dbReference type="SUPFAM" id="SSF52540">
    <property type="entry name" value="P-loop containing nucleoside triphosphate hydrolases"/>
    <property type="match status" value="1"/>
</dbReference>
<dbReference type="eggNOG" id="COG0210">
    <property type="taxonomic scope" value="Bacteria"/>
</dbReference>
<dbReference type="Proteomes" id="UP000027946">
    <property type="component" value="Unassembled WGS sequence"/>
</dbReference>
<dbReference type="GO" id="GO:0005524">
    <property type="term" value="F:ATP binding"/>
    <property type="evidence" value="ECO:0007669"/>
    <property type="project" value="UniProtKB-KW"/>
</dbReference>
<evidence type="ECO:0000256" key="2">
    <source>
        <dbReference type="ARBA" id="ARBA00022801"/>
    </source>
</evidence>
<dbReference type="InterPro" id="IPR014017">
    <property type="entry name" value="DNA_helicase_UvrD-like_C"/>
</dbReference>
<dbReference type="GO" id="GO:0045004">
    <property type="term" value="P:DNA replication proofreading"/>
    <property type="evidence" value="ECO:0007669"/>
    <property type="project" value="TreeGrafter"/>
</dbReference>
<dbReference type="InterPro" id="IPR036397">
    <property type="entry name" value="RNaseH_sf"/>
</dbReference>
<gene>
    <name evidence="7" type="primary">polC2</name>
    <name evidence="7" type="ORF">CLIT_8c01460</name>
</gene>
<dbReference type="PANTHER" id="PTHR30231:SF41">
    <property type="entry name" value="DNA POLYMERASE III SUBUNIT EPSILON"/>
    <property type="match status" value="1"/>
</dbReference>
<dbReference type="GO" id="GO:0004386">
    <property type="term" value="F:helicase activity"/>
    <property type="evidence" value="ECO:0007669"/>
    <property type="project" value="UniProtKB-KW"/>
</dbReference>
<dbReference type="Pfam" id="PF13361">
    <property type="entry name" value="UvrD_C"/>
    <property type="match status" value="1"/>
</dbReference>
<dbReference type="NCBIfam" id="TIGR00573">
    <property type="entry name" value="dnaq"/>
    <property type="match status" value="1"/>
</dbReference>
<protein>
    <submittedName>
        <fullName evidence="7">DNA polymerase III PolC-type</fullName>
        <ecNumber evidence="7">2.7.7.7</ecNumber>
    </submittedName>
</protein>
<dbReference type="GO" id="GO:0003677">
    <property type="term" value="F:DNA binding"/>
    <property type="evidence" value="ECO:0007669"/>
    <property type="project" value="InterPro"/>
</dbReference>
<dbReference type="SMART" id="SM00479">
    <property type="entry name" value="EXOIII"/>
    <property type="match status" value="1"/>
</dbReference>